<evidence type="ECO:0000313" key="17">
    <source>
        <dbReference type="Proteomes" id="UP000077755"/>
    </source>
</evidence>
<evidence type="ECO:0000256" key="7">
    <source>
        <dbReference type="ARBA" id="ARBA00022777"/>
    </source>
</evidence>
<evidence type="ECO:0000256" key="2">
    <source>
        <dbReference type="ARBA" id="ARBA00010794"/>
    </source>
</evidence>
<evidence type="ECO:0000256" key="1">
    <source>
        <dbReference type="ARBA" id="ARBA00004508"/>
    </source>
</evidence>
<keyword evidence="5" id="KW-0808">Transferase</keyword>
<proteinExistence type="inferred from homology"/>
<dbReference type="GO" id="GO:0031969">
    <property type="term" value="C:chloroplast membrane"/>
    <property type="evidence" value="ECO:0007669"/>
    <property type="project" value="UniProtKB-SubCell"/>
</dbReference>
<feature type="transmembrane region" description="Helical" evidence="14">
    <location>
        <begin position="95"/>
        <end position="112"/>
    </location>
</feature>
<keyword evidence="6 14" id="KW-0812">Transmembrane</keyword>
<evidence type="ECO:0000256" key="14">
    <source>
        <dbReference type="SAM" id="Phobius"/>
    </source>
</evidence>
<evidence type="ECO:0000256" key="8">
    <source>
        <dbReference type="ARBA" id="ARBA00022946"/>
    </source>
</evidence>
<evidence type="ECO:0000256" key="3">
    <source>
        <dbReference type="ARBA" id="ARBA00022528"/>
    </source>
</evidence>
<dbReference type="EC" id="2.7.1.182" evidence="12"/>
<evidence type="ECO:0000256" key="13">
    <source>
        <dbReference type="ARBA" id="ARBA00048889"/>
    </source>
</evidence>
<dbReference type="OrthoDB" id="5673at2759"/>
<keyword evidence="3" id="KW-0150">Chloroplast</keyword>
<keyword evidence="9 14" id="KW-1133">Transmembrane helix</keyword>
<keyword evidence="4" id="KW-0934">Plastid</keyword>
<keyword evidence="7" id="KW-0418">Kinase</keyword>
<protein>
    <recommendedName>
        <fullName evidence="12">phytol kinase</fullName>
        <ecNumber evidence="12">2.7.1.182</ecNumber>
    </recommendedName>
</protein>
<dbReference type="OMA" id="SWPIFST"/>
<feature type="transmembrane region" description="Helical" evidence="14">
    <location>
        <begin position="62"/>
        <end position="83"/>
    </location>
</feature>
<evidence type="ECO:0000256" key="9">
    <source>
        <dbReference type="ARBA" id="ARBA00022989"/>
    </source>
</evidence>
<dbReference type="STRING" id="79200.A0A164ZEC6"/>
<evidence type="ECO:0000256" key="4">
    <source>
        <dbReference type="ARBA" id="ARBA00022640"/>
    </source>
</evidence>
<accession>A0A164ZEC6</accession>
<dbReference type="EMBL" id="LNRQ01000005">
    <property type="protein sequence ID" value="KZM95806.1"/>
    <property type="molecule type" value="Genomic_DNA"/>
</dbReference>
<comment type="similarity">
    <text evidence="2">Belongs to the polyprenol kinase family.</text>
</comment>
<dbReference type="Proteomes" id="UP000077755">
    <property type="component" value="Chromosome 5"/>
</dbReference>
<evidence type="ECO:0000313" key="15">
    <source>
        <dbReference type="EMBL" id="KZM95806.1"/>
    </source>
</evidence>
<dbReference type="PANTHER" id="PTHR32523">
    <property type="entry name" value="PHYTOL KINASE 1, CHLOROPLASTIC"/>
    <property type="match status" value="1"/>
</dbReference>
<feature type="transmembrane region" description="Helical" evidence="14">
    <location>
        <begin position="184"/>
        <end position="206"/>
    </location>
</feature>
<keyword evidence="17" id="KW-1185">Reference proteome</keyword>
<keyword evidence="10 14" id="KW-0472">Membrane</keyword>
<comment type="pathway">
    <text evidence="11">Cofactor biosynthesis; tocopherol biosynthesis.</text>
</comment>
<evidence type="ECO:0000256" key="6">
    <source>
        <dbReference type="ARBA" id="ARBA00022692"/>
    </source>
</evidence>
<dbReference type="PANTHER" id="PTHR32523:SF8">
    <property type="entry name" value="DOLICHOL KINASE"/>
    <property type="match status" value="1"/>
</dbReference>
<dbReference type="Gramene" id="KZM95806">
    <property type="protein sequence ID" value="KZM95806"/>
    <property type="gene ID" value="DCAR_019048"/>
</dbReference>
<evidence type="ECO:0000256" key="5">
    <source>
        <dbReference type="ARBA" id="ARBA00022679"/>
    </source>
</evidence>
<gene>
    <name evidence="15" type="ORF">DCAR_019048</name>
    <name evidence="16" type="ORF">DCAR_0521798</name>
</gene>
<dbReference type="KEGG" id="dcr:108222993"/>
<dbReference type="GO" id="GO:0010276">
    <property type="term" value="F:phytol kinase activity"/>
    <property type="evidence" value="ECO:0007669"/>
    <property type="project" value="UniProtKB-EC"/>
</dbReference>
<dbReference type="GO" id="GO:0010189">
    <property type="term" value="P:vitamin E biosynthetic process"/>
    <property type="evidence" value="ECO:0007669"/>
    <property type="project" value="EnsemblPlants"/>
</dbReference>
<comment type="catalytic activity">
    <reaction evidence="13">
        <text>phytol + CTP = phytyl phosphate + CDP + H(+)</text>
        <dbReference type="Rhea" id="RHEA:38055"/>
        <dbReference type="ChEBI" id="CHEBI:15378"/>
        <dbReference type="ChEBI" id="CHEBI:17327"/>
        <dbReference type="ChEBI" id="CHEBI:37563"/>
        <dbReference type="ChEBI" id="CHEBI:58069"/>
        <dbReference type="ChEBI" id="CHEBI:75483"/>
        <dbReference type="EC" id="2.7.1.182"/>
    </reaction>
</comment>
<organism evidence="15">
    <name type="scientific">Daucus carota subsp. sativus</name>
    <name type="common">Carrot</name>
    <dbReference type="NCBI Taxonomy" id="79200"/>
    <lineage>
        <taxon>Eukaryota</taxon>
        <taxon>Viridiplantae</taxon>
        <taxon>Streptophyta</taxon>
        <taxon>Embryophyta</taxon>
        <taxon>Tracheophyta</taxon>
        <taxon>Spermatophyta</taxon>
        <taxon>Magnoliopsida</taxon>
        <taxon>eudicotyledons</taxon>
        <taxon>Gunneridae</taxon>
        <taxon>Pentapetalae</taxon>
        <taxon>asterids</taxon>
        <taxon>campanulids</taxon>
        <taxon>Apiales</taxon>
        <taxon>Apiaceae</taxon>
        <taxon>Apioideae</taxon>
        <taxon>Scandiceae</taxon>
        <taxon>Daucinae</taxon>
        <taxon>Daucus</taxon>
        <taxon>Daucus sect. Daucus</taxon>
    </lineage>
</organism>
<evidence type="ECO:0000313" key="16">
    <source>
        <dbReference type="EMBL" id="WOH02409.1"/>
    </source>
</evidence>
<reference evidence="15" key="1">
    <citation type="journal article" date="2016" name="Nat. Genet.">
        <title>A high-quality carrot genome assembly provides new insights into carotenoid accumulation and asterid genome evolution.</title>
        <authorList>
            <person name="Iorizzo M."/>
            <person name="Ellison S."/>
            <person name="Senalik D."/>
            <person name="Zeng P."/>
            <person name="Satapoomin P."/>
            <person name="Huang J."/>
            <person name="Bowman M."/>
            <person name="Iovene M."/>
            <person name="Sanseverino W."/>
            <person name="Cavagnaro P."/>
            <person name="Yildiz M."/>
            <person name="Macko-Podgorni A."/>
            <person name="Moranska E."/>
            <person name="Grzebelus E."/>
            <person name="Grzebelus D."/>
            <person name="Ashrafi H."/>
            <person name="Zheng Z."/>
            <person name="Cheng S."/>
            <person name="Spooner D."/>
            <person name="Van Deynze A."/>
            <person name="Simon P."/>
        </authorList>
    </citation>
    <scope>NUCLEOTIDE SEQUENCE [LARGE SCALE GENOMIC DNA]</scope>
    <source>
        <tissue evidence="15">Leaf</tissue>
    </source>
</reference>
<keyword evidence="8" id="KW-0809">Transit peptide</keyword>
<evidence type="ECO:0000256" key="12">
    <source>
        <dbReference type="ARBA" id="ARBA00039024"/>
    </source>
</evidence>
<name>A0A164ZEC6_DAUCS</name>
<dbReference type="EMBL" id="CP093347">
    <property type="protein sequence ID" value="WOH02409.1"/>
    <property type="molecule type" value="Genomic_DNA"/>
</dbReference>
<comment type="subcellular location">
    <subcellularLocation>
        <location evidence="1">Plastid</location>
        <location evidence="1">Chloroplast membrane</location>
        <topology evidence="1">Multi-pass membrane protein</topology>
    </subcellularLocation>
</comment>
<feature type="transmembrane region" description="Helical" evidence="14">
    <location>
        <begin position="218"/>
        <end position="239"/>
    </location>
</feature>
<evidence type="ECO:0000256" key="11">
    <source>
        <dbReference type="ARBA" id="ARBA00024015"/>
    </source>
</evidence>
<sequence length="294" mass="32162">MAIITILPLPSPHSNASFSLLNRRFSSPFLSPAVNLRRITPLPCGFRVAAVPDAGAAVLHDAGAAVAVMTGAYALVATFDTLTQRNIIQQKFSRKLVHILSGFLFMASWPIFSTSTEARYFASIVPLVNLSRLVVNGLSYAKDEGLIKSVTREGKPEELLKGPLCYVLILIICAVVFWRESPVGVISLAMMCGGDGIADIMGRRFGNLKIPYNQQKSWAGSISMFVFGFLMSIGMLYYFSARGYFQLDWIWTIERVAFISLLATAVESLPTTGIVDDNLSVPLVSMIAAYLSFQ</sequence>
<dbReference type="InterPro" id="IPR039606">
    <property type="entry name" value="Phytol/farnesol_kinase"/>
</dbReference>
<reference evidence="16" key="2">
    <citation type="submission" date="2022-03" db="EMBL/GenBank/DDBJ databases">
        <title>Draft title - Genomic analysis of global carrot germplasm unveils the trajectory of domestication and the origin of high carotenoid orange carrot.</title>
        <authorList>
            <person name="Iorizzo M."/>
            <person name="Ellison S."/>
            <person name="Senalik D."/>
            <person name="Macko-Podgorni A."/>
            <person name="Grzebelus D."/>
            <person name="Bostan H."/>
            <person name="Rolling W."/>
            <person name="Curaba J."/>
            <person name="Simon P."/>
        </authorList>
    </citation>
    <scope>NUCLEOTIDE SEQUENCE</scope>
    <source>
        <tissue evidence="16">Leaf</tissue>
    </source>
</reference>
<evidence type="ECO:0000256" key="10">
    <source>
        <dbReference type="ARBA" id="ARBA00023136"/>
    </source>
</evidence>
<feature type="transmembrane region" description="Helical" evidence="14">
    <location>
        <begin position="159"/>
        <end position="178"/>
    </location>
</feature>
<dbReference type="AlphaFoldDB" id="A0A164ZEC6"/>